<dbReference type="Pfam" id="PF13478">
    <property type="entry name" value="XdhC_C"/>
    <property type="match status" value="1"/>
</dbReference>
<protein>
    <submittedName>
        <fullName evidence="3">Xanthine dehydrogenase accessory factor</fullName>
    </submittedName>
</protein>
<evidence type="ECO:0000259" key="1">
    <source>
        <dbReference type="Pfam" id="PF02625"/>
    </source>
</evidence>
<keyword evidence="4" id="KW-1185">Reference proteome</keyword>
<dbReference type="EMBL" id="JAGGJX010000003">
    <property type="protein sequence ID" value="MBP1855493.1"/>
    <property type="molecule type" value="Genomic_DNA"/>
</dbReference>
<dbReference type="InterPro" id="IPR027051">
    <property type="entry name" value="XdhC_Rossmann_dom"/>
</dbReference>
<sequence>MIEYYRQVQEIDKNKVVINAVILDGEFEGEKALWSDEEYKYKSKDLNIWEKLESDIKNLKKAQSFDIDGCNVFCEVTNGQNHLIICGAGHISIPLIKVGKMIGFYVTVIDDRSKFTNNVLKTTDADRVICDNFMSALDSVEDNINNYYVIVTRGHKYDQDCLTKVLRRPNSYIGMIGSKLRVKKVKESVIEQGFEPEELDNIYSPIGLRIGAETPEEISISIMSEIIQVKSKGNSNSGINKELLNAILSEDDFKMKMAMVTIISRRGSAPRNVGSKMLVFEDGTFFGSIGGGCAESEVFHDALNCIRKQQCLVKDVDMTGNSYEDEGMVCGGFIKVFIDPIKM</sequence>
<accession>A0ABS4EC33</accession>
<dbReference type="InterPro" id="IPR003777">
    <property type="entry name" value="XdhC_CoxI"/>
</dbReference>
<proteinExistence type="predicted"/>
<name>A0ABS4EC33_9FIRM</name>
<feature type="domain" description="XdhC Rossmann" evidence="2">
    <location>
        <begin position="83"/>
        <end position="226"/>
    </location>
</feature>
<evidence type="ECO:0000313" key="4">
    <source>
        <dbReference type="Proteomes" id="UP000767291"/>
    </source>
</evidence>
<dbReference type="Pfam" id="PF02625">
    <property type="entry name" value="XdhC_CoxI"/>
    <property type="match status" value="1"/>
</dbReference>
<dbReference type="RefSeq" id="WP_209456917.1">
    <property type="nucleotide sequence ID" value="NZ_BAAACS010000011.1"/>
</dbReference>
<evidence type="ECO:0000259" key="2">
    <source>
        <dbReference type="Pfam" id="PF13478"/>
    </source>
</evidence>
<dbReference type="Gene3D" id="3.40.50.720">
    <property type="entry name" value="NAD(P)-binding Rossmann-like Domain"/>
    <property type="match status" value="1"/>
</dbReference>
<dbReference type="Proteomes" id="UP000767291">
    <property type="component" value="Unassembled WGS sequence"/>
</dbReference>
<gene>
    <name evidence="3" type="ORF">J2Z43_001888</name>
</gene>
<dbReference type="PANTHER" id="PTHR30388:SF6">
    <property type="entry name" value="XANTHINE DEHYDROGENASE SUBUNIT A-RELATED"/>
    <property type="match status" value="1"/>
</dbReference>
<feature type="domain" description="XdhC- CoxI" evidence="1">
    <location>
        <begin position="256"/>
        <end position="310"/>
    </location>
</feature>
<organism evidence="3 4">
    <name type="scientific">Metaclostridioides mangenotii</name>
    <dbReference type="NCBI Taxonomy" id="1540"/>
    <lineage>
        <taxon>Bacteria</taxon>
        <taxon>Bacillati</taxon>
        <taxon>Bacillota</taxon>
        <taxon>Clostridia</taxon>
        <taxon>Peptostreptococcales</taxon>
        <taxon>Peptostreptococcaceae</taxon>
        <taxon>Metaclostridioides</taxon>
    </lineage>
</organism>
<dbReference type="InterPro" id="IPR052698">
    <property type="entry name" value="MoCofactor_Util/Proc"/>
</dbReference>
<dbReference type="PANTHER" id="PTHR30388">
    <property type="entry name" value="ALDEHYDE OXIDOREDUCTASE MOLYBDENUM COFACTOR ASSEMBLY PROTEIN"/>
    <property type="match status" value="1"/>
</dbReference>
<reference evidence="3 4" key="1">
    <citation type="submission" date="2021-03" db="EMBL/GenBank/DDBJ databases">
        <title>Genomic Encyclopedia of Type Strains, Phase IV (KMG-IV): sequencing the most valuable type-strain genomes for metagenomic binning, comparative biology and taxonomic classification.</title>
        <authorList>
            <person name="Goeker M."/>
        </authorList>
    </citation>
    <scope>NUCLEOTIDE SEQUENCE [LARGE SCALE GENOMIC DNA]</scope>
    <source>
        <strain evidence="3 4">DSM 1289</strain>
    </source>
</reference>
<comment type="caution">
    <text evidence="3">The sequence shown here is derived from an EMBL/GenBank/DDBJ whole genome shotgun (WGS) entry which is preliminary data.</text>
</comment>
<evidence type="ECO:0000313" key="3">
    <source>
        <dbReference type="EMBL" id="MBP1855493.1"/>
    </source>
</evidence>